<keyword evidence="1 3" id="KW-0853">WD repeat</keyword>
<protein>
    <submittedName>
        <fullName evidence="5">Translocation protein TolB</fullName>
    </submittedName>
</protein>
<keyword evidence="2" id="KW-0677">Repeat</keyword>
<evidence type="ECO:0000313" key="6">
    <source>
        <dbReference type="Proteomes" id="UP000317243"/>
    </source>
</evidence>
<dbReference type="GO" id="GO:0009055">
    <property type="term" value="F:electron transfer activity"/>
    <property type="evidence" value="ECO:0007669"/>
    <property type="project" value="InterPro"/>
</dbReference>
<comment type="caution">
    <text evidence="5">The sequence shown here is derived from an EMBL/GenBank/DDBJ whole genome shotgun (WGS) entry which is preliminary data.</text>
</comment>
<evidence type="ECO:0000256" key="3">
    <source>
        <dbReference type="PROSITE-ProRule" id="PRU00221"/>
    </source>
</evidence>
<dbReference type="PROSITE" id="PS00678">
    <property type="entry name" value="WD_REPEATS_1"/>
    <property type="match status" value="1"/>
</dbReference>
<dbReference type="Gene3D" id="2.130.10.10">
    <property type="entry name" value="YVTN repeat-like/Quinoprotein amine dehydrogenase"/>
    <property type="match status" value="2"/>
</dbReference>
<dbReference type="PROSITE" id="PS50294">
    <property type="entry name" value="WD_REPEATS_REGION"/>
    <property type="match status" value="3"/>
</dbReference>
<keyword evidence="6" id="KW-1185">Reference proteome</keyword>
<dbReference type="PRINTS" id="PR00320">
    <property type="entry name" value="GPROTEINBRPT"/>
</dbReference>
<name>A0A5C5WAQ5_9PLAN</name>
<dbReference type="Pfam" id="PF00400">
    <property type="entry name" value="WD40"/>
    <property type="match status" value="4"/>
</dbReference>
<feature type="repeat" description="WD" evidence="3">
    <location>
        <begin position="370"/>
        <end position="402"/>
    </location>
</feature>
<dbReference type="SUPFAM" id="SSF46626">
    <property type="entry name" value="Cytochrome c"/>
    <property type="match status" value="1"/>
</dbReference>
<dbReference type="PANTHER" id="PTHR44129">
    <property type="entry name" value="WD REPEAT-CONTAINING PROTEIN POP1"/>
    <property type="match status" value="1"/>
</dbReference>
<proteinExistence type="predicted"/>
<dbReference type="InterPro" id="IPR036909">
    <property type="entry name" value="Cyt_c-like_dom_sf"/>
</dbReference>
<dbReference type="InterPro" id="IPR001680">
    <property type="entry name" value="WD40_rpt"/>
</dbReference>
<evidence type="ECO:0000256" key="2">
    <source>
        <dbReference type="ARBA" id="ARBA00022737"/>
    </source>
</evidence>
<dbReference type="CDD" id="cd00200">
    <property type="entry name" value="WD40"/>
    <property type="match status" value="1"/>
</dbReference>
<feature type="repeat" description="WD" evidence="3">
    <location>
        <begin position="332"/>
        <end position="363"/>
    </location>
</feature>
<dbReference type="InterPro" id="IPR036322">
    <property type="entry name" value="WD40_repeat_dom_sf"/>
</dbReference>
<organism evidence="5 6">
    <name type="scientific">Thalassoglobus neptunius</name>
    <dbReference type="NCBI Taxonomy" id="1938619"/>
    <lineage>
        <taxon>Bacteria</taxon>
        <taxon>Pseudomonadati</taxon>
        <taxon>Planctomycetota</taxon>
        <taxon>Planctomycetia</taxon>
        <taxon>Planctomycetales</taxon>
        <taxon>Planctomycetaceae</taxon>
        <taxon>Thalassoglobus</taxon>
    </lineage>
</organism>
<dbReference type="AlphaFoldDB" id="A0A5C5WAQ5"/>
<accession>A0A5C5WAQ5</accession>
<dbReference type="Pfam" id="PF07635">
    <property type="entry name" value="PSCyt1"/>
    <property type="match status" value="1"/>
</dbReference>
<dbReference type="InterPro" id="IPR050349">
    <property type="entry name" value="WD_LIS1/nudF_dynein_reg"/>
</dbReference>
<dbReference type="InterPro" id="IPR020472">
    <property type="entry name" value="WD40_PAC1"/>
</dbReference>
<dbReference type="Proteomes" id="UP000317243">
    <property type="component" value="Unassembled WGS sequence"/>
</dbReference>
<dbReference type="SUPFAM" id="SSF50978">
    <property type="entry name" value="WD40 repeat-like"/>
    <property type="match status" value="1"/>
</dbReference>
<sequence>MRDRFCDLAILFALLAVSVLPRQSMAEVDYLTEIAPVFQKYCAGCHNDADREGEFSAESFRSMSEGVEDRPAFLAGDPQSSLVFRLISGVDEPKMPPEDEPAPTPEEVEKIRQWLEEGAHGPEGEEPDRMTLKTPHVPSRTELKPITAVDWSMTGDALAIARFGNVEMQRQLRIRDAETGKKKQVWHSVAQLSDLNGKVNSVHFCLGGGKLITASGVAGLGGVATLWEWPLGRKILEVQGHRDLIYDAEVSPDGTLLATCSYDKDIILWDVKTGEPLRTLSGHNGAVYDIAFSPDGTTLASASADATCKIWRVRDGARLDTLGQPLREQYCVTFSPDGNHIAAGGADNRIRVWKFLSRSEARINPIVSARFAHEGPIVQLQYTADGKSLVSVSDDRSIKVWETAGLTETQVFENQPEVAMALSISPKGNQFVVGRMDGTLDFYPIKKNSKRGSRVKEQVAIEIRPKVSEEQPSSTVAEVEPNQSVQSAQDVSLPVTITGVIHSDEETDEDCFRFSAEEGEEWVFEVDAARSKSPLDSIIDIRDESGRPVERVLLQAVRDSYFTFRGKTADQSNDFRVFNWDEMTLNEYLYANGEVVKLWLYPRGPDSGYNVYPGSGSRWGYFDTTPLAHALGEPCYIVRPYPPGSEIIPNGLPVFTVHYENDDESRRQLGKDSRLYFVAPKTGRYVLRIRDVRGMSGENFQYKLIARSRTPDFRAHLVDRKLNVPSGGAAEFRLKVDRLDNFDGEITVDVSGLPPRFRSSLPVTIEREQLEAQAVLIADPGAESLTEEELSRIEFTASANVRGERVRHPLEKFDTVSVEAAPKVHLVIGPAAGGVQPVATSDSGILEFEIRPGETIMLEVNAERHDYDGLVSFGNEDSGRNLPHGLYVDNIGLNGLLLPENQTQREFFVTADDWVPPQTRLFHLRTGNAGGHATLPVRLRILPNSPEAEAGAE</sequence>
<dbReference type="InterPro" id="IPR015943">
    <property type="entry name" value="WD40/YVTN_repeat-like_dom_sf"/>
</dbReference>
<dbReference type="OrthoDB" id="226265at2"/>
<dbReference type="EMBL" id="SIHI01000024">
    <property type="protein sequence ID" value="TWT47091.1"/>
    <property type="molecule type" value="Genomic_DNA"/>
</dbReference>
<dbReference type="InterPro" id="IPR011429">
    <property type="entry name" value="Cyt_c_Planctomycete-type"/>
</dbReference>
<dbReference type="GO" id="GO:0020037">
    <property type="term" value="F:heme binding"/>
    <property type="evidence" value="ECO:0007669"/>
    <property type="project" value="InterPro"/>
</dbReference>
<feature type="repeat" description="WD" evidence="3">
    <location>
        <begin position="280"/>
        <end position="321"/>
    </location>
</feature>
<feature type="domain" description="Cytochrome C Planctomycete-type" evidence="4">
    <location>
        <begin position="42"/>
        <end position="99"/>
    </location>
</feature>
<reference evidence="5 6" key="1">
    <citation type="submission" date="2019-02" db="EMBL/GenBank/DDBJ databases">
        <title>Deep-cultivation of Planctomycetes and their phenomic and genomic characterization uncovers novel biology.</title>
        <authorList>
            <person name="Wiegand S."/>
            <person name="Jogler M."/>
            <person name="Boedeker C."/>
            <person name="Pinto D."/>
            <person name="Vollmers J."/>
            <person name="Rivas-Marin E."/>
            <person name="Kohn T."/>
            <person name="Peeters S.H."/>
            <person name="Heuer A."/>
            <person name="Rast P."/>
            <person name="Oberbeckmann S."/>
            <person name="Bunk B."/>
            <person name="Jeske O."/>
            <person name="Meyerdierks A."/>
            <person name="Storesund J.E."/>
            <person name="Kallscheuer N."/>
            <person name="Luecker S."/>
            <person name="Lage O.M."/>
            <person name="Pohl T."/>
            <person name="Merkel B.J."/>
            <person name="Hornburger P."/>
            <person name="Mueller R.-W."/>
            <person name="Bruemmer F."/>
            <person name="Labrenz M."/>
            <person name="Spormann A.M."/>
            <person name="Op Den Camp H."/>
            <person name="Overmann J."/>
            <person name="Amann R."/>
            <person name="Jetten M.S.M."/>
            <person name="Mascher T."/>
            <person name="Medema M.H."/>
            <person name="Devos D.P."/>
            <person name="Kaster A.-K."/>
            <person name="Ovreas L."/>
            <person name="Rohde M."/>
            <person name="Galperin M.Y."/>
            <person name="Jogler C."/>
        </authorList>
    </citation>
    <scope>NUCLEOTIDE SEQUENCE [LARGE SCALE GENOMIC DNA]</scope>
    <source>
        <strain evidence="5 6">KOR42</strain>
    </source>
</reference>
<gene>
    <name evidence="5" type="ORF">KOR42_42040</name>
</gene>
<dbReference type="InterPro" id="IPR019775">
    <property type="entry name" value="WD40_repeat_CS"/>
</dbReference>
<evidence type="ECO:0000256" key="1">
    <source>
        <dbReference type="ARBA" id="ARBA00022574"/>
    </source>
</evidence>
<dbReference type="SMART" id="SM00320">
    <property type="entry name" value="WD40"/>
    <property type="match status" value="6"/>
</dbReference>
<evidence type="ECO:0000259" key="4">
    <source>
        <dbReference type="Pfam" id="PF07635"/>
    </source>
</evidence>
<dbReference type="Gene3D" id="2.60.120.380">
    <property type="match status" value="1"/>
</dbReference>
<feature type="repeat" description="WD" evidence="3">
    <location>
        <begin position="238"/>
        <end position="279"/>
    </location>
</feature>
<evidence type="ECO:0000313" key="5">
    <source>
        <dbReference type="EMBL" id="TWT47091.1"/>
    </source>
</evidence>
<dbReference type="PROSITE" id="PS50082">
    <property type="entry name" value="WD_REPEATS_2"/>
    <property type="match status" value="4"/>
</dbReference>